<evidence type="ECO:0000313" key="3">
    <source>
        <dbReference type="EMBL" id="KAB8293260.1"/>
    </source>
</evidence>
<evidence type="ECO:0000256" key="1">
    <source>
        <dbReference type="SAM" id="MobiDB-lite"/>
    </source>
</evidence>
<comment type="caution">
    <text evidence="3">The sequence shown here is derived from an EMBL/GenBank/DDBJ whole genome shotgun (WGS) entry which is preliminary data.</text>
</comment>
<keyword evidence="4" id="KW-1185">Reference proteome</keyword>
<proteinExistence type="predicted"/>
<dbReference type="InterPro" id="IPR002156">
    <property type="entry name" value="RNaseH_domain"/>
</dbReference>
<name>A0A5N6JWM6_MONLA</name>
<dbReference type="SUPFAM" id="SSF53098">
    <property type="entry name" value="Ribonuclease H-like"/>
    <property type="match status" value="1"/>
</dbReference>
<feature type="region of interest" description="Disordered" evidence="1">
    <location>
        <begin position="1"/>
        <end position="32"/>
    </location>
</feature>
<dbReference type="Proteomes" id="UP000326757">
    <property type="component" value="Unassembled WGS sequence"/>
</dbReference>
<evidence type="ECO:0000313" key="4">
    <source>
        <dbReference type="Proteomes" id="UP000326757"/>
    </source>
</evidence>
<gene>
    <name evidence="3" type="ORF">EYC80_007591</name>
</gene>
<dbReference type="Gene3D" id="3.30.420.10">
    <property type="entry name" value="Ribonuclease H-like superfamily/Ribonuclease H"/>
    <property type="match status" value="1"/>
</dbReference>
<feature type="domain" description="RNase H type-1" evidence="2">
    <location>
        <begin position="167"/>
        <end position="320"/>
    </location>
</feature>
<reference evidence="3 4" key="1">
    <citation type="submission" date="2019-06" db="EMBL/GenBank/DDBJ databases">
        <title>Genome Sequence of the Brown Rot Fungal Pathogen Monilinia laxa.</title>
        <authorList>
            <person name="De Miccolis Angelini R.M."/>
            <person name="Landi L."/>
            <person name="Abate D."/>
            <person name="Pollastro S."/>
            <person name="Romanazzi G."/>
            <person name="Faretra F."/>
        </authorList>
    </citation>
    <scope>NUCLEOTIDE SEQUENCE [LARGE SCALE GENOMIC DNA]</scope>
    <source>
        <strain evidence="3 4">Mlax316</strain>
    </source>
</reference>
<feature type="compositionally biased region" description="Polar residues" evidence="1">
    <location>
        <begin position="1"/>
        <end position="12"/>
    </location>
</feature>
<evidence type="ECO:0000259" key="2">
    <source>
        <dbReference type="PROSITE" id="PS50879"/>
    </source>
</evidence>
<dbReference type="InterPro" id="IPR012337">
    <property type="entry name" value="RNaseH-like_sf"/>
</dbReference>
<organism evidence="3 4">
    <name type="scientific">Monilinia laxa</name>
    <name type="common">Brown rot fungus</name>
    <name type="synonym">Sclerotinia laxa</name>
    <dbReference type="NCBI Taxonomy" id="61186"/>
    <lineage>
        <taxon>Eukaryota</taxon>
        <taxon>Fungi</taxon>
        <taxon>Dikarya</taxon>
        <taxon>Ascomycota</taxon>
        <taxon>Pezizomycotina</taxon>
        <taxon>Leotiomycetes</taxon>
        <taxon>Helotiales</taxon>
        <taxon>Sclerotiniaceae</taxon>
        <taxon>Monilinia</taxon>
    </lineage>
</organism>
<accession>A0A5N6JWM6</accession>
<dbReference type="GO" id="GO:0004523">
    <property type="term" value="F:RNA-DNA hybrid ribonuclease activity"/>
    <property type="evidence" value="ECO:0007669"/>
    <property type="project" value="InterPro"/>
</dbReference>
<sequence length="323" mass="36343">MAYTKNSNSTTAKHTKPASPISSTPFTKLKNPYRPRAKTIMSDIPTVPLLHHRNTPSISSTNFTISTPASTDPSLAPAPTVANPILHPRKFDLINDTELYAHENRVIPRLFFYEPEEELQVSRLKMIKEGHFVGHPRTLVFSVAAAVTPLKRDVQALGFDFPSPSSNQDGEEKYRAAYSVHFGPKSRYNTTGKVKETGSKIEMQKIAELAAACEALEFVEMEFKMRVPGFEDVSGEITPGGLVVGVTSSTNLWYGITEHIYKWKRNDFHNSKGNKVVGERLWKRIDECMNRFEFNQTRVAWLLCEKEDNQAEEAALKIAKTLV</sequence>
<dbReference type="EMBL" id="VIGI01000012">
    <property type="protein sequence ID" value="KAB8293260.1"/>
    <property type="molecule type" value="Genomic_DNA"/>
</dbReference>
<dbReference type="OrthoDB" id="245563at2759"/>
<dbReference type="PROSITE" id="PS50879">
    <property type="entry name" value="RNASE_H_1"/>
    <property type="match status" value="1"/>
</dbReference>
<dbReference type="GO" id="GO:0003676">
    <property type="term" value="F:nucleic acid binding"/>
    <property type="evidence" value="ECO:0007669"/>
    <property type="project" value="InterPro"/>
</dbReference>
<protein>
    <recommendedName>
        <fullName evidence="2">RNase H type-1 domain-containing protein</fullName>
    </recommendedName>
</protein>
<dbReference type="InterPro" id="IPR036397">
    <property type="entry name" value="RNaseH_sf"/>
</dbReference>
<dbReference type="AlphaFoldDB" id="A0A5N6JWM6"/>